<dbReference type="InterPro" id="IPR021409">
    <property type="entry name" value="DUF3047"/>
</dbReference>
<comment type="caution">
    <text evidence="1">The sequence shown here is derived from an EMBL/GenBank/DDBJ whole genome shotgun (WGS) entry which is preliminary data.</text>
</comment>
<accession>A0A918KHB8</accession>
<dbReference type="RefSeq" id="WP_189610303.1">
    <property type="nucleotide sequence ID" value="NZ_BMXR01000007.1"/>
</dbReference>
<name>A0A918KHB8_9GAMM</name>
<evidence type="ECO:0000313" key="1">
    <source>
        <dbReference type="EMBL" id="GGX60907.1"/>
    </source>
</evidence>
<proteinExistence type="predicted"/>
<keyword evidence="2" id="KW-1185">Reference proteome</keyword>
<reference evidence="1" key="1">
    <citation type="journal article" date="2014" name="Int. J. Syst. Evol. Microbiol.">
        <title>Complete genome sequence of Corynebacterium casei LMG S-19264T (=DSM 44701T), isolated from a smear-ripened cheese.</title>
        <authorList>
            <consortium name="US DOE Joint Genome Institute (JGI-PGF)"/>
            <person name="Walter F."/>
            <person name="Albersmeier A."/>
            <person name="Kalinowski J."/>
            <person name="Ruckert C."/>
        </authorList>
    </citation>
    <scope>NUCLEOTIDE SEQUENCE</scope>
    <source>
        <strain evidence="1">KCTC 22169</strain>
    </source>
</reference>
<evidence type="ECO:0008006" key="3">
    <source>
        <dbReference type="Google" id="ProtNLM"/>
    </source>
</evidence>
<organism evidence="1 2">
    <name type="scientific">Saccharospirillum salsuginis</name>
    <dbReference type="NCBI Taxonomy" id="418750"/>
    <lineage>
        <taxon>Bacteria</taxon>
        <taxon>Pseudomonadati</taxon>
        <taxon>Pseudomonadota</taxon>
        <taxon>Gammaproteobacteria</taxon>
        <taxon>Oceanospirillales</taxon>
        <taxon>Saccharospirillaceae</taxon>
        <taxon>Saccharospirillum</taxon>
    </lineage>
</organism>
<reference evidence="1" key="2">
    <citation type="submission" date="2020-09" db="EMBL/GenBank/DDBJ databases">
        <authorList>
            <person name="Sun Q."/>
            <person name="Kim S."/>
        </authorList>
    </citation>
    <scope>NUCLEOTIDE SEQUENCE</scope>
    <source>
        <strain evidence="1">KCTC 22169</strain>
    </source>
</reference>
<gene>
    <name evidence="1" type="ORF">GCM10007392_31160</name>
</gene>
<dbReference type="Proteomes" id="UP000626148">
    <property type="component" value="Unassembled WGS sequence"/>
</dbReference>
<sequence length="230" mass="26724">MKLLTRQRVYIENERHCVTTQRMATRTCINTTLLLILAGLGSTNANTLPLDRIDNWRTHRFVGESTFSWRPEEQTLCMESNGTASARIWEADEPWRLTDTLSWQWQPTRVISEVDQRSREGDDFPGRVYVAVQHPIFFWRSRVLAYVHASDMAVNEHWPNPFTDQFHMWVVSTGDDMSWRSIERSIADDWETAFGDRPERFHAIGLMADSDNSGQSTRLCLRDLSVADTQ</sequence>
<protein>
    <recommendedName>
        <fullName evidence="3">DUF3047 domain-containing protein</fullName>
    </recommendedName>
</protein>
<evidence type="ECO:0000313" key="2">
    <source>
        <dbReference type="Proteomes" id="UP000626148"/>
    </source>
</evidence>
<dbReference type="Pfam" id="PF11249">
    <property type="entry name" value="DUF3047"/>
    <property type="match status" value="1"/>
</dbReference>
<dbReference type="EMBL" id="BMXR01000007">
    <property type="protein sequence ID" value="GGX60907.1"/>
    <property type="molecule type" value="Genomic_DNA"/>
</dbReference>
<dbReference type="AlphaFoldDB" id="A0A918KHB8"/>